<dbReference type="Proteomes" id="UP000248423">
    <property type="component" value="Unassembled WGS sequence"/>
</dbReference>
<keyword evidence="1" id="KW-1133">Transmembrane helix</keyword>
<dbReference type="EMBL" id="KZ826340">
    <property type="protein sequence ID" value="PYI07597.1"/>
    <property type="molecule type" value="Genomic_DNA"/>
</dbReference>
<reference evidence="2 3" key="1">
    <citation type="submission" date="2018-02" db="EMBL/GenBank/DDBJ databases">
        <title>The genomes of Aspergillus section Nigri reveals drivers in fungal speciation.</title>
        <authorList>
            <consortium name="DOE Joint Genome Institute"/>
            <person name="Vesth T.C."/>
            <person name="Nybo J."/>
            <person name="Theobald S."/>
            <person name="Brandl J."/>
            <person name="Frisvad J.C."/>
            <person name="Nielsen K.F."/>
            <person name="Lyhne E.K."/>
            <person name="Kogle M.E."/>
            <person name="Kuo A."/>
            <person name="Riley R."/>
            <person name="Clum A."/>
            <person name="Nolan M."/>
            <person name="Lipzen A."/>
            <person name="Salamov A."/>
            <person name="Henrissat B."/>
            <person name="Wiebenga A."/>
            <person name="De vries R.P."/>
            <person name="Grigoriev I.V."/>
            <person name="Mortensen U.H."/>
            <person name="Andersen M.R."/>
            <person name="Baker S.E."/>
        </authorList>
    </citation>
    <scope>NUCLEOTIDE SEQUENCE [LARGE SCALE GENOMIC DNA]</scope>
    <source>
        <strain evidence="2 3">CBS 121057</strain>
    </source>
</reference>
<sequence>MLDGVDSDGWWKDSPSSLGWASATIVPMVWMDYYYLRIRVVGNFKQTGSRVGTWVYRC</sequence>
<proteinExistence type="predicted"/>
<evidence type="ECO:0000313" key="3">
    <source>
        <dbReference type="Proteomes" id="UP000248423"/>
    </source>
</evidence>
<accession>A0A319EBM8</accession>
<keyword evidence="3" id="KW-1185">Reference proteome</keyword>
<name>A0A319EBM8_ASPSB</name>
<gene>
    <name evidence="2" type="ORF">BO78DRAFT_86661</name>
</gene>
<evidence type="ECO:0000256" key="1">
    <source>
        <dbReference type="SAM" id="Phobius"/>
    </source>
</evidence>
<evidence type="ECO:0000313" key="2">
    <source>
        <dbReference type="EMBL" id="PYI07597.1"/>
    </source>
</evidence>
<organism evidence="2 3">
    <name type="scientific">Aspergillus sclerotiicarbonarius (strain CBS 121057 / IBT 28362)</name>
    <dbReference type="NCBI Taxonomy" id="1448318"/>
    <lineage>
        <taxon>Eukaryota</taxon>
        <taxon>Fungi</taxon>
        <taxon>Dikarya</taxon>
        <taxon>Ascomycota</taxon>
        <taxon>Pezizomycotina</taxon>
        <taxon>Eurotiomycetes</taxon>
        <taxon>Eurotiomycetidae</taxon>
        <taxon>Eurotiales</taxon>
        <taxon>Aspergillaceae</taxon>
        <taxon>Aspergillus</taxon>
        <taxon>Aspergillus subgen. Circumdati</taxon>
    </lineage>
</organism>
<protein>
    <submittedName>
        <fullName evidence="2">Uncharacterized protein</fullName>
    </submittedName>
</protein>
<keyword evidence="1" id="KW-0812">Transmembrane</keyword>
<dbReference type="VEuPathDB" id="FungiDB:BO78DRAFT_86661"/>
<dbReference type="AlphaFoldDB" id="A0A319EBM8"/>
<feature type="transmembrane region" description="Helical" evidence="1">
    <location>
        <begin position="18"/>
        <end position="36"/>
    </location>
</feature>
<keyword evidence="1" id="KW-0472">Membrane</keyword>